<protein>
    <submittedName>
        <fullName evidence="2">Putative phage-related Holin protein</fullName>
    </submittedName>
</protein>
<evidence type="ECO:0000256" key="1">
    <source>
        <dbReference type="SAM" id="MobiDB-lite"/>
    </source>
</evidence>
<reference evidence="2 3" key="1">
    <citation type="submission" date="2015-02" db="EMBL/GenBank/DDBJ databases">
        <title>Genome sequene of Rhodovulum sulfidophilum DSM 2351.</title>
        <authorList>
            <person name="Nagao N."/>
        </authorList>
    </citation>
    <scope>NUCLEOTIDE SEQUENCE [LARGE SCALE GENOMIC DNA]</scope>
    <source>
        <strain evidence="2 3">DSM 2351</strain>
    </source>
</reference>
<dbReference type="KEGG" id="rsu:NHU_02346"/>
<dbReference type="EMBL" id="AP014800">
    <property type="protein sequence ID" value="BAQ69497.1"/>
    <property type="molecule type" value="Genomic_DNA"/>
</dbReference>
<organism evidence="2 3">
    <name type="scientific">Rhodovulum sulfidophilum</name>
    <name type="common">Rhodobacter sulfidophilus</name>
    <dbReference type="NCBI Taxonomy" id="35806"/>
    <lineage>
        <taxon>Bacteria</taxon>
        <taxon>Pseudomonadati</taxon>
        <taxon>Pseudomonadota</taxon>
        <taxon>Alphaproteobacteria</taxon>
        <taxon>Rhodobacterales</taxon>
        <taxon>Paracoccaceae</taxon>
        <taxon>Rhodovulum</taxon>
    </lineage>
</organism>
<dbReference type="AlphaFoldDB" id="A0A0D6B314"/>
<name>A0A0D6B314_RHOSU</name>
<accession>A0A0D6B314</accession>
<evidence type="ECO:0000313" key="2">
    <source>
        <dbReference type="EMBL" id="BAQ69497.1"/>
    </source>
</evidence>
<dbReference type="Proteomes" id="UP000064912">
    <property type="component" value="Chromosome"/>
</dbReference>
<proteinExistence type="predicted"/>
<dbReference type="PATRIC" id="fig|35806.4.peg.2415"/>
<gene>
    <name evidence="2" type="ORF">NHU_02346</name>
</gene>
<feature type="compositionally biased region" description="Low complexity" evidence="1">
    <location>
        <begin position="12"/>
        <end position="23"/>
    </location>
</feature>
<feature type="region of interest" description="Disordered" evidence="1">
    <location>
        <begin position="1"/>
        <end position="42"/>
    </location>
</feature>
<evidence type="ECO:0000313" key="3">
    <source>
        <dbReference type="Proteomes" id="UP000064912"/>
    </source>
</evidence>
<sequence length="92" mass="10448">MWDPSLWEYDNSQSGIRGQGQSSPTPRISPAQGDARAQERERERVKPWLAWYRTTRWSKLRRKILARAGHVCEQTGVPLLGRAPGRACSDAT</sequence>